<evidence type="ECO:0000256" key="5">
    <source>
        <dbReference type="ARBA" id="ARBA00022801"/>
    </source>
</evidence>
<dbReference type="SUPFAM" id="SSF51445">
    <property type="entry name" value="(Trans)glycosidases"/>
    <property type="match status" value="1"/>
</dbReference>
<dbReference type="InterPro" id="IPR016286">
    <property type="entry name" value="FUC_metazoa-typ"/>
</dbReference>
<evidence type="ECO:0000256" key="3">
    <source>
        <dbReference type="ARBA" id="ARBA00012662"/>
    </source>
</evidence>
<dbReference type="Proteomes" id="UP000565468">
    <property type="component" value="Unassembled WGS sequence"/>
</dbReference>
<gene>
    <name evidence="9" type="ORF">HII30_02230</name>
</gene>
<dbReference type="GO" id="GO:0004560">
    <property type="term" value="F:alpha-L-fucosidase activity"/>
    <property type="evidence" value="ECO:0007669"/>
    <property type="project" value="InterPro"/>
</dbReference>
<evidence type="ECO:0000256" key="1">
    <source>
        <dbReference type="ARBA" id="ARBA00004071"/>
    </source>
</evidence>
<dbReference type="PANTHER" id="PTHR10030">
    <property type="entry name" value="ALPHA-L-FUCOSIDASE"/>
    <property type="match status" value="1"/>
</dbReference>
<dbReference type="PANTHER" id="PTHR10030:SF37">
    <property type="entry name" value="ALPHA-L-FUCOSIDASE-RELATED"/>
    <property type="match status" value="1"/>
</dbReference>
<dbReference type="Gene3D" id="3.20.20.80">
    <property type="entry name" value="Glycosidases"/>
    <property type="match status" value="1"/>
</dbReference>
<evidence type="ECO:0000256" key="6">
    <source>
        <dbReference type="ARBA" id="ARBA00023295"/>
    </source>
</evidence>
<keyword evidence="5" id="KW-0378">Hydrolase</keyword>
<dbReference type="EMBL" id="JABBPN010000002">
    <property type="protein sequence ID" value="NMO94605.1"/>
    <property type="molecule type" value="Genomic_DNA"/>
</dbReference>
<dbReference type="SMART" id="SM00812">
    <property type="entry name" value="Alpha_L_fucos"/>
    <property type="match status" value="1"/>
</dbReference>
<dbReference type="PIRSF" id="PIRSF001092">
    <property type="entry name" value="Alpha-L-fucosidase"/>
    <property type="match status" value="1"/>
</dbReference>
<sequence length="494" mass="56861">MKVHIAEGPFKPTFESLRTYECPDWFRDAKLGIWSHWGAQSVPMYGDWYARGIYHEGSDQYRYHTRHYGPPSTFGYKDIVQLWKAENFDPEGLMDLYVDAGAKYFVAQAMHHDNFFNYDSKLHRWNSVNMGPKKDIVGLWKAAAVKRGLPFGLTEHLGATFSWYALNKGHDKEGPYANIPYDGNDPAFQDLYLANQEHYNENKAYWDLDPWYSTNSEWHQRWFDIIKEVIDLYEPDLLYSDGALPFGRLHESSEADGSFEAGLHAVAHLYNLSAKRHNGKNQAVYNQKDRRQEIYSVGILDIERSQEPDIKPQPWQTDTCVGDWFYNVRTVYKKPGHVIEILVDIIAKNGNLLLNIPQKPDGTLDDECTHILKEMAKWIKINGEAVYGTRPFRVSGEGPSSVVIDHFKEDQVSWTSSDYRFTQRGNTLYAFQMRWPEDHRAIIRSLTPGDQVRSVTLLGAGEVSFEQPFGTLIVDLPESKGNHDVHVLAIELAE</sequence>
<protein>
    <recommendedName>
        <fullName evidence="3">alpha-L-fucosidase</fullName>
        <ecNumber evidence="3">3.2.1.51</ecNumber>
    </recommendedName>
</protein>
<keyword evidence="4" id="KW-0732">Signal</keyword>
<dbReference type="GO" id="GO:0016139">
    <property type="term" value="P:glycoside catabolic process"/>
    <property type="evidence" value="ECO:0007669"/>
    <property type="project" value="TreeGrafter"/>
</dbReference>
<dbReference type="Pfam" id="PF16757">
    <property type="entry name" value="Fucosidase_C"/>
    <property type="match status" value="1"/>
</dbReference>
<keyword evidence="10" id="KW-1185">Reference proteome</keyword>
<dbReference type="RefSeq" id="WP_169503314.1">
    <property type="nucleotide sequence ID" value="NZ_JABBPN010000002.1"/>
</dbReference>
<evidence type="ECO:0000259" key="7">
    <source>
        <dbReference type="Pfam" id="PF01120"/>
    </source>
</evidence>
<dbReference type="Pfam" id="PF01120">
    <property type="entry name" value="Alpha_L_fucos"/>
    <property type="match status" value="1"/>
</dbReference>
<comment type="function">
    <text evidence="1">Alpha-L-fucosidase is responsible for hydrolyzing the alpha-1,6-linked fucose joined to the reducing-end N-acetylglucosamine of the carbohydrate moieties of glycoproteins.</text>
</comment>
<dbReference type="AlphaFoldDB" id="A0A848M1H1"/>
<dbReference type="Gene3D" id="2.60.40.1180">
    <property type="entry name" value="Golgi alpha-mannosidase II"/>
    <property type="match status" value="1"/>
</dbReference>
<feature type="domain" description="Glycoside hydrolase family 29 N-terminal" evidence="7">
    <location>
        <begin position="4"/>
        <end position="384"/>
    </location>
</feature>
<dbReference type="GO" id="GO:0006004">
    <property type="term" value="P:fucose metabolic process"/>
    <property type="evidence" value="ECO:0007669"/>
    <property type="project" value="InterPro"/>
</dbReference>
<evidence type="ECO:0000313" key="9">
    <source>
        <dbReference type="EMBL" id="NMO94605.1"/>
    </source>
</evidence>
<dbReference type="EC" id="3.2.1.51" evidence="3"/>
<comment type="caution">
    <text evidence="9">The sequence shown here is derived from an EMBL/GenBank/DDBJ whole genome shotgun (WGS) entry which is preliminary data.</text>
</comment>
<dbReference type="InterPro" id="IPR017853">
    <property type="entry name" value="GH"/>
</dbReference>
<dbReference type="InterPro" id="IPR031919">
    <property type="entry name" value="Fucosidase_C"/>
</dbReference>
<evidence type="ECO:0000256" key="2">
    <source>
        <dbReference type="ARBA" id="ARBA00007951"/>
    </source>
</evidence>
<dbReference type="InterPro" id="IPR013780">
    <property type="entry name" value="Glyco_hydro_b"/>
</dbReference>
<comment type="similarity">
    <text evidence="2">Belongs to the glycosyl hydrolase 29 family.</text>
</comment>
<dbReference type="GO" id="GO:0005764">
    <property type="term" value="C:lysosome"/>
    <property type="evidence" value="ECO:0007669"/>
    <property type="project" value="TreeGrafter"/>
</dbReference>
<name>A0A848M1H1_PAELE</name>
<keyword evidence="6" id="KW-0326">Glycosidase</keyword>
<accession>A0A848M1H1</accession>
<dbReference type="InterPro" id="IPR000933">
    <property type="entry name" value="Glyco_hydro_29"/>
</dbReference>
<evidence type="ECO:0000259" key="8">
    <source>
        <dbReference type="Pfam" id="PF16757"/>
    </source>
</evidence>
<organism evidence="9 10">
    <name type="scientific">Paenibacillus lemnae</name>
    <dbReference type="NCBI Taxonomy" id="1330551"/>
    <lineage>
        <taxon>Bacteria</taxon>
        <taxon>Bacillati</taxon>
        <taxon>Bacillota</taxon>
        <taxon>Bacilli</taxon>
        <taxon>Bacillales</taxon>
        <taxon>Paenibacillaceae</taxon>
        <taxon>Paenibacillus</taxon>
    </lineage>
</organism>
<feature type="domain" description="Alpha-L-fucosidase C-terminal" evidence="8">
    <location>
        <begin position="417"/>
        <end position="480"/>
    </location>
</feature>
<evidence type="ECO:0000256" key="4">
    <source>
        <dbReference type="ARBA" id="ARBA00022729"/>
    </source>
</evidence>
<dbReference type="InterPro" id="IPR057739">
    <property type="entry name" value="Glyco_hydro_29_N"/>
</dbReference>
<proteinExistence type="inferred from homology"/>
<reference evidence="9 10" key="1">
    <citation type="submission" date="2020-04" db="EMBL/GenBank/DDBJ databases">
        <title>Paenibacillus algicola sp. nov., a novel marine bacterium producing alginate lyase.</title>
        <authorList>
            <person name="Huang H."/>
        </authorList>
    </citation>
    <scope>NUCLEOTIDE SEQUENCE [LARGE SCALE GENOMIC DNA]</scope>
    <source>
        <strain evidence="9 10">L7-75</strain>
    </source>
</reference>
<evidence type="ECO:0000313" key="10">
    <source>
        <dbReference type="Proteomes" id="UP000565468"/>
    </source>
</evidence>